<reference evidence="1 2" key="1">
    <citation type="submission" date="2024-01" db="EMBL/GenBank/DDBJ databases">
        <title>The complete chloroplast genome sequence of Lithospermum erythrorhizon: insights into the phylogenetic relationship among Boraginaceae species and the maternal lineages of purple gromwells.</title>
        <authorList>
            <person name="Okada T."/>
            <person name="Watanabe K."/>
        </authorList>
    </citation>
    <scope>NUCLEOTIDE SEQUENCE [LARGE SCALE GENOMIC DNA]</scope>
</reference>
<protein>
    <submittedName>
        <fullName evidence="1">Uncharacterized protein</fullName>
    </submittedName>
</protein>
<dbReference type="Proteomes" id="UP001454036">
    <property type="component" value="Unassembled WGS sequence"/>
</dbReference>
<sequence length="147" mass="16335">MKVVAGSGNMVACVAELQVVVESERLLHLVLNCRWWKAGSWVSEDNGNPKRTILMIRPPTNYFAQVRQLLHECGIRNTDTAATICDKITQLQEWERLALALPLLKLCDPVVSSSSGVSASDQVVVEELANLHEVVREQADQEAARQQ</sequence>
<organism evidence="1 2">
    <name type="scientific">Lithospermum erythrorhizon</name>
    <name type="common">Purple gromwell</name>
    <name type="synonym">Lithospermum officinale var. erythrorhizon</name>
    <dbReference type="NCBI Taxonomy" id="34254"/>
    <lineage>
        <taxon>Eukaryota</taxon>
        <taxon>Viridiplantae</taxon>
        <taxon>Streptophyta</taxon>
        <taxon>Embryophyta</taxon>
        <taxon>Tracheophyta</taxon>
        <taxon>Spermatophyta</taxon>
        <taxon>Magnoliopsida</taxon>
        <taxon>eudicotyledons</taxon>
        <taxon>Gunneridae</taxon>
        <taxon>Pentapetalae</taxon>
        <taxon>asterids</taxon>
        <taxon>lamiids</taxon>
        <taxon>Boraginales</taxon>
        <taxon>Boraginaceae</taxon>
        <taxon>Boraginoideae</taxon>
        <taxon>Lithospermeae</taxon>
        <taxon>Lithospermum</taxon>
    </lineage>
</organism>
<gene>
    <name evidence="1" type="ORF">LIER_02563</name>
</gene>
<dbReference type="AlphaFoldDB" id="A0AAV3NRF1"/>
<keyword evidence="2" id="KW-1185">Reference proteome</keyword>
<comment type="caution">
    <text evidence="1">The sequence shown here is derived from an EMBL/GenBank/DDBJ whole genome shotgun (WGS) entry which is preliminary data.</text>
</comment>
<dbReference type="EMBL" id="BAABME010000283">
    <property type="protein sequence ID" value="GAA0141416.1"/>
    <property type="molecule type" value="Genomic_DNA"/>
</dbReference>
<name>A0AAV3NRF1_LITER</name>
<evidence type="ECO:0000313" key="1">
    <source>
        <dbReference type="EMBL" id="GAA0141416.1"/>
    </source>
</evidence>
<proteinExistence type="predicted"/>
<evidence type="ECO:0000313" key="2">
    <source>
        <dbReference type="Proteomes" id="UP001454036"/>
    </source>
</evidence>
<accession>A0AAV3NRF1</accession>